<sequence length="286" mass="30969">MPTVAIVTCAELPDLDSDETLLLEPLRARGVDPVAAVWNDPAVDWDSFDATVVRCSWDYSRQRGRFLSWARTVPRLHNRAGLLEWNTDKRYLGDLAGAGVPVVPTTWLPPGTHVELPDAGEWVLKPSIGAGSRDAGRYLMGDVAQRERACELVSRLHAGGATVMAQPYMDDVDVNGERALVYLDGVFSHAVRKGAMLDGPYEGDVELFKAETIAPATATEAELALGKIVMDTIEGEPPLYARVDVVGTDANLLLLELELTEPSLFYTHSEGAAERMADAIAAKLAA</sequence>
<dbReference type="PANTHER" id="PTHR39217">
    <property type="match status" value="1"/>
</dbReference>
<protein>
    <recommendedName>
        <fullName evidence="3">ATP-grasp domain-containing protein</fullName>
    </recommendedName>
</protein>
<dbReference type="PANTHER" id="PTHR39217:SF1">
    <property type="entry name" value="GLUTATHIONE SYNTHETASE"/>
    <property type="match status" value="1"/>
</dbReference>
<reference evidence="1 2" key="1">
    <citation type="journal article" date="2009" name="Stand. Genomic Sci.">
        <title>Complete genome sequence of Stackebrandtia nassauensis type strain (LLR-40K-21).</title>
        <authorList>
            <person name="Munk C."/>
            <person name="Lapidus A."/>
            <person name="Copeland A."/>
            <person name="Jando M."/>
            <person name="Mayilraj S."/>
            <person name="Glavina Del Rio T."/>
            <person name="Nolan M."/>
            <person name="Chen F."/>
            <person name="Lucas S."/>
            <person name="Tice H."/>
            <person name="Cheng J.F."/>
            <person name="Han C."/>
            <person name="Detter J.C."/>
            <person name="Bruce D."/>
            <person name="Goodwin L."/>
            <person name="Chain P."/>
            <person name="Pitluck S."/>
            <person name="Goker M."/>
            <person name="Ovchinikova G."/>
            <person name="Pati A."/>
            <person name="Ivanova N."/>
            <person name="Mavromatis K."/>
            <person name="Chen A."/>
            <person name="Palaniappan K."/>
            <person name="Land M."/>
            <person name="Hauser L."/>
            <person name="Chang Y.J."/>
            <person name="Jeffries C.D."/>
            <person name="Bristow J."/>
            <person name="Eisen J.A."/>
            <person name="Markowitz V."/>
            <person name="Hugenholtz P."/>
            <person name="Kyrpides N.C."/>
            <person name="Klenk H.P."/>
        </authorList>
    </citation>
    <scope>NUCLEOTIDE SEQUENCE [LARGE SCALE GENOMIC DNA]</scope>
    <source>
        <strain evidence="2">DSM 44728 / CIP 108903 / NRRL B-16338 / NBRC 102104 / LLR-40K-21</strain>
    </source>
</reference>
<gene>
    <name evidence="1" type="ordered locus">Snas_2424</name>
</gene>
<dbReference type="AlphaFoldDB" id="D3Q4S7"/>
<name>D3Q4S7_STANL</name>
<evidence type="ECO:0008006" key="3">
    <source>
        <dbReference type="Google" id="ProtNLM"/>
    </source>
</evidence>
<keyword evidence="2" id="KW-1185">Reference proteome</keyword>
<dbReference type="OrthoDB" id="3373978at2"/>
<dbReference type="eggNOG" id="COG0189">
    <property type="taxonomic scope" value="Bacteria"/>
</dbReference>
<dbReference type="EMBL" id="CP001778">
    <property type="protein sequence ID" value="ADD42107.1"/>
    <property type="molecule type" value="Genomic_DNA"/>
</dbReference>
<evidence type="ECO:0000313" key="1">
    <source>
        <dbReference type="EMBL" id="ADD42107.1"/>
    </source>
</evidence>
<dbReference type="HOGENOM" id="CLU_070819_0_1_11"/>
<dbReference type="STRING" id="446470.Snas_2424"/>
<dbReference type="KEGG" id="sna:Snas_2424"/>
<proteinExistence type="predicted"/>
<dbReference type="RefSeq" id="WP_013017678.1">
    <property type="nucleotide sequence ID" value="NC_013947.1"/>
</dbReference>
<accession>D3Q4S7</accession>
<dbReference type="InterPro" id="IPR053191">
    <property type="entry name" value="DcsG_Biosynth_Enzyme"/>
</dbReference>
<dbReference type="SUPFAM" id="SSF56059">
    <property type="entry name" value="Glutathione synthetase ATP-binding domain-like"/>
    <property type="match status" value="1"/>
</dbReference>
<organism evidence="1 2">
    <name type="scientific">Stackebrandtia nassauensis (strain DSM 44728 / CIP 108903 / NRRL B-16338 / NBRC 102104 / LLR-40K-21)</name>
    <dbReference type="NCBI Taxonomy" id="446470"/>
    <lineage>
        <taxon>Bacteria</taxon>
        <taxon>Bacillati</taxon>
        <taxon>Actinomycetota</taxon>
        <taxon>Actinomycetes</taxon>
        <taxon>Glycomycetales</taxon>
        <taxon>Glycomycetaceae</taxon>
        <taxon>Stackebrandtia</taxon>
    </lineage>
</organism>
<dbReference type="Proteomes" id="UP000000844">
    <property type="component" value="Chromosome"/>
</dbReference>
<evidence type="ECO:0000313" key="2">
    <source>
        <dbReference type="Proteomes" id="UP000000844"/>
    </source>
</evidence>